<evidence type="ECO:0000313" key="4">
    <source>
        <dbReference type="Proteomes" id="UP000272908"/>
    </source>
</evidence>
<gene>
    <name evidence="3" type="ORF">ROE7235_02456</name>
</gene>
<proteinExistence type="predicted"/>
<feature type="domain" description="YjiS-like" evidence="2">
    <location>
        <begin position="32"/>
        <end position="64"/>
    </location>
</feature>
<dbReference type="AlphaFoldDB" id="A0A3B0MV77"/>
<organism evidence="3 4">
    <name type="scientific">Roseinatronobacter ekhonensis</name>
    <dbReference type="NCBI Taxonomy" id="254356"/>
    <lineage>
        <taxon>Bacteria</taxon>
        <taxon>Pseudomonadati</taxon>
        <taxon>Pseudomonadota</taxon>
        <taxon>Alphaproteobacteria</taxon>
        <taxon>Rhodobacterales</taxon>
        <taxon>Paracoccaceae</taxon>
        <taxon>Roseinatronobacter</taxon>
    </lineage>
</organism>
<keyword evidence="4" id="KW-1185">Reference proteome</keyword>
<evidence type="ECO:0000256" key="1">
    <source>
        <dbReference type="SAM" id="Phobius"/>
    </source>
</evidence>
<reference evidence="4" key="1">
    <citation type="submission" date="2018-08" db="EMBL/GenBank/DDBJ databases">
        <authorList>
            <person name="Rodrigo-Torres L."/>
            <person name="Arahal R. D."/>
            <person name="Lucena T."/>
        </authorList>
    </citation>
    <scope>NUCLEOTIDE SEQUENCE [LARGE SCALE GENOMIC DNA]</scope>
    <source>
        <strain evidence="4">CECT 7235</strain>
    </source>
</reference>
<dbReference type="RefSeq" id="WP_121095807.1">
    <property type="nucleotide sequence ID" value="NZ_UIHC01000026.1"/>
</dbReference>
<evidence type="ECO:0000313" key="3">
    <source>
        <dbReference type="EMBL" id="SUZ32694.1"/>
    </source>
</evidence>
<dbReference type="InterPro" id="IPR009506">
    <property type="entry name" value="YjiS-like"/>
</dbReference>
<keyword evidence="1" id="KW-1133">Transmembrane helix</keyword>
<evidence type="ECO:0000259" key="2">
    <source>
        <dbReference type="Pfam" id="PF06568"/>
    </source>
</evidence>
<dbReference type="OrthoDB" id="8005167at2"/>
<protein>
    <recommendedName>
        <fullName evidence="2">YjiS-like domain-containing protein</fullName>
    </recommendedName>
</protein>
<dbReference type="EMBL" id="UIHC01000026">
    <property type="protein sequence ID" value="SUZ32694.1"/>
    <property type="molecule type" value="Genomic_DNA"/>
</dbReference>
<dbReference type="Pfam" id="PF06568">
    <property type="entry name" value="YjiS-like"/>
    <property type="match status" value="1"/>
</dbReference>
<keyword evidence="1" id="KW-0472">Membrane</keyword>
<keyword evidence="1" id="KW-0812">Transmembrane</keyword>
<accession>A0A3B0MV77</accession>
<name>A0A3B0MV77_9RHOB</name>
<feature type="transmembrane region" description="Helical" evidence="1">
    <location>
        <begin position="12"/>
        <end position="34"/>
    </location>
</feature>
<dbReference type="Proteomes" id="UP000272908">
    <property type="component" value="Unassembled WGS sequence"/>
</dbReference>
<sequence>MTQTITRPALAYLTTATTLPAISVLALRVAVAVAKWSERRRTRQDLHKLDAGGLRDIGLTQAQAWREGQKPFWRP</sequence>